<dbReference type="PANTHER" id="PTHR44051">
    <property type="entry name" value="GLUTATHIONE S-TRANSFERASE-RELATED"/>
    <property type="match status" value="1"/>
</dbReference>
<dbReference type="Pfam" id="PF13409">
    <property type="entry name" value="GST_N_2"/>
    <property type="match status" value="1"/>
</dbReference>
<dbReference type="Gene3D" id="1.20.1050.10">
    <property type="match status" value="1"/>
</dbReference>
<dbReference type="Proteomes" id="UP000307968">
    <property type="component" value="Chromosome"/>
</dbReference>
<evidence type="ECO:0000313" key="2">
    <source>
        <dbReference type="EMBL" id="VEI61132.1"/>
    </source>
</evidence>
<feature type="domain" description="GST N-terminal" evidence="1">
    <location>
        <begin position="3"/>
        <end position="84"/>
    </location>
</feature>
<dbReference type="PANTHER" id="PTHR44051:SF8">
    <property type="entry name" value="GLUTATHIONE S-TRANSFERASE GSTA"/>
    <property type="match status" value="1"/>
</dbReference>
<dbReference type="EMBL" id="LR590463">
    <property type="protein sequence ID" value="VTP61157.1"/>
    <property type="molecule type" value="Genomic_DNA"/>
</dbReference>
<dbReference type="SUPFAM" id="SSF52833">
    <property type="entry name" value="Thioredoxin-like"/>
    <property type="match status" value="1"/>
</dbReference>
<evidence type="ECO:0000313" key="4">
    <source>
        <dbReference type="Proteomes" id="UP000281904"/>
    </source>
</evidence>
<organism evidence="2 4">
    <name type="scientific">Serratia rubidaea</name>
    <name type="common">Serratia marinorubra</name>
    <dbReference type="NCBI Taxonomy" id="61652"/>
    <lineage>
        <taxon>Bacteria</taxon>
        <taxon>Pseudomonadati</taxon>
        <taxon>Pseudomonadota</taxon>
        <taxon>Gammaproteobacteria</taxon>
        <taxon>Enterobacterales</taxon>
        <taxon>Yersiniaceae</taxon>
        <taxon>Serratia</taxon>
    </lineage>
</organism>
<dbReference type="AlphaFoldDB" id="A0A140EZI7"/>
<dbReference type="Proteomes" id="UP000281904">
    <property type="component" value="Chromosome"/>
</dbReference>
<dbReference type="InterPro" id="IPR036282">
    <property type="entry name" value="Glutathione-S-Trfase_C_sf"/>
</dbReference>
<protein>
    <submittedName>
        <fullName evidence="2">Glutathione S-transferase GST-6.0</fullName>
        <ecNumber evidence="2">2.5.1.18</ecNumber>
    </submittedName>
</protein>
<evidence type="ECO:0000259" key="1">
    <source>
        <dbReference type="PROSITE" id="PS50404"/>
    </source>
</evidence>
<dbReference type="InterPro" id="IPR004045">
    <property type="entry name" value="Glutathione_S-Trfase_N"/>
</dbReference>
<dbReference type="PROSITE" id="PS50404">
    <property type="entry name" value="GST_NTER"/>
    <property type="match status" value="1"/>
</dbReference>
<dbReference type="RefSeq" id="WP_015671516.1">
    <property type="nucleotide sequence ID" value="NZ_CAMIPJ010000003.1"/>
</dbReference>
<accession>A0A140EZI7</accession>
<dbReference type="KEGG" id="srz:AXX16_3737"/>
<proteinExistence type="predicted"/>
<sequence length="217" mass="24372">MRDTYTLLGCRGCGSTIVAAALELTGFPWGYEEVDYAADSPERERLLRLNPLGEVPTLILPNNEVMTESAAIVLLLHARAPHAELAPEAGAATLPRFLRWLMFINSAIYPTFTYGDHPETWLPNSRRPERLEEAIAPHREQLWLQCAAAASDAGPWFLGRTFSALDLYIAVMCNWRPGRRWFLQHCPQLTAIAGRVEQLPLLNALFQAHFDHVAPLE</sequence>
<dbReference type="EC" id="2.5.1.18" evidence="2"/>
<reference evidence="2 4" key="1">
    <citation type="submission" date="2018-12" db="EMBL/GenBank/DDBJ databases">
        <authorList>
            <consortium name="Pathogen Informatics"/>
        </authorList>
    </citation>
    <scope>NUCLEOTIDE SEQUENCE [LARGE SCALE GENOMIC DNA]</scope>
    <source>
        <strain evidence="2 4">NCTC10036</strain>
        <strain evidence="3 5">NCTC12971</strain>
    </source>
</reference>
<name>A0A140EZI7_SERRU</name>
<evidence type="ECO:0000313" key="3">
    <source>
        <dbReference type="EMBL" id="VTP61157.1"/>
    </source>
</evidence>
<gene>
    <name evidence="2" type="primary">gstB_1</name>
    <name evidence="2" type="ORF">NCTC10036_00096</name>
    <name evidence="3" type="ORF">NCTC12971_01665</name>
</gene>
<dbReference type="Gene3D" id="3.40.30.10">
    <property type="entry name" value="Glutaredoxin"/>
    <property type="match status" value="1"/>
</dbReference>
<evidence type="ECO:0000313" key="5">
    <source>
        <dbReference type="Proteomes" id="UP000307968"/>
    </source>
</evidence>
<dbReference type="GO" id="GO:0004364">
    <property type="term" value="F:glutathione transferase activity"/>
    <property type="evidence" value="ECO:0007669"/>
    <property type="project" value="UniProtKB-EC"/>
</dbReference>
<dbReference type="EMBL" id="LR134493">
    <property type="protein sequence ID" value="VEI61132.1"/>
    <property type="molecule type" value="Genomic_DNA"/>
</dbReference>
<dbReference type="SUPFAM" id="SSF47616">
    <property type="entry name" value="GST C-terminal domain-like"/>
    <property type="match status" value="1"/>
</dbReference>
<dbReference type="InterPro" id="IPR036249">
    <property type="entry name" value="Thioredoxin-like_sf"/>
</dbReference>
<keyword evidence="2" id="KW-0808">Transferase</keyword>
<dbReference type="GeneID" id="61764873"/>
<dbReference type="CDD" id="cd03057">
    <property type="entry name" value="GST_N_Beta"/>
    <property type="match status" value="1"/>
</dbReference>